<keyword evidence="7" id="KW-0472">Membrane</keyword>
<keyword evidence="2" id="KW-0813">Transport</keyword>
<feature type="region of interest" description="Disordered" evidence="8">
    <location>
        <begin position="80"/>
        <end position="127"/>
    </location>
</feature>
<evidence type="ECO:0000313" key="10">
    <source>
        <dbReference type="Proteomes" id="UP001499933"/>
    </source>
</evidence>
<evidence type="ECO:0000256" key="4">
    <source>
        <dbReference type="ARBA" id="ARBA00022927"/>
    </source>
</evidence>
<dbReference type="InterPro" id="IPR003369">
    <property type="entry name" value="TatA/B/E"/>
</dbReference>
<evidence type="ECO:0000256" key="8">
    <source>
        <dbReference type="SAM" id="MobiDB-lite"/>
    </source>
</evidence>
<feature type="compositionally biased region" description="Polar residues" evidence="8">
    <location>
        <begin position="80"/>
        <end position="97"/>
    </location>
</feature>
<organism evidence="9 10">
    <name type="scientific">Microbacterium deminutum</name>
    <dbReference type="NCBI Taxonomy" id="344164"/>
    <lineage>
        <taxon>Bacteria</taxon>
        <taxon>Bacillati</taxon>
        <taxon>Actinomycetota</taxon>
        <taxon>Actinomycetes</taxon>
        <taxon>Micrococcales</taxon>
        <taxon>Microbacteriaceae</taxon>
        <taxon>Microbacterium</taxon>
    </lineage>
</organism>
<evidence type="ECO:0000256" key="6">
    <source>
        <dbReference type="ARBA" id="ARBA00023010"/>
    </source>
</evidence>
<gene>
    <name evidence="9" type="ORF">GCM10009776_35480</name>
</gene>
<evidence type="ECO:0008006" key="11">
    <source>
        <dbReference type="Google" id="ProtNLM"/>
    </source>
</evidence>
<evidence type="ECO:0000256" key="7">
    <source>
        <dbReference type="ARBA" id="ARBA00023136"/>
    </source>
</evidence>
<evidence type="ECO:0000313" key="9">
    <source>
        <dbReference type="EMBL" id="GAA1969304.1"/>
    </source>
</evidence>
<accession>A0ABN2RHM8</accession>
<keyword evidence="3" id="KW-0812">Transmembrane</keyword>
<keyword evidence="6" id="KW-0811">Translocation</keyword>
<evidence type="ECO:0000256" key="3">
    <source>
        <dbReference type="ARBA" id="ARBA00022692"/>
    </source>
</evidence>
<dbReference type="PRINTS" id="PR01506">
    <property type="entry name" value="TATBPROTEIN"/>
</dbReference>
<proteinExistence type="predicted"/>
<reference evidence="9 10" key="1">
    <citation type="journal article" date="2019" name="Int. J. Syst. Evol. Microbiol.">
        <title>The Global Catalogue of Microorganisms (GCM) 10K type strain sequencing project: providing services to taxonomists for standard genome sequencing and annotation.</title>
        <authorList>
            <consortium name="The Broad Institute Genomics Platform"/>
            <consortium name="The Broad Institute Genome Sequencing Center for Infectious Disease"/>
            <person name="Wu L."/>
            <person name="Ma J."/>
        </authorList>
    </citation>
    <scope>NUCLEOTIDE SEQUENCE [LARGE SCALE GENOMIC DNA]</scope>
    <source>
        <strain evidence="9 10">JCM 14901</strain>
    </source>
</reference>
<keyword evidence="10" id="KW-1185">Reference proteome</keyword>
<keyword evidence="5" id="KW-1133">Transmembrane helix</keyword>
<sequence length="127" mass="13858">MFGLTFEKLLLLGVIAALIFGPDRLPTLAAHLGRAIGAIRGFTETAKARAREELGDDYDAIDWKRLDPRQYDPRHIVRQALTQTSEGTTSSPSTRTVSAIDGMSSPTEPVKDPSAHEVVAPMPSEER</sequence>
<dbReference type="Proteomes" id="UP001499933">
    <property type="component" value="Unassembled WGS sequence"/>
</dbReference>
<protein>
    <recommendedName>
        <fullName evidence="11">Sec-independent protein translocase TatB</fullName>
    </recommendedName>
</protein>
<dbReference type="EMBL" id="BAAAOG010000011">
    <property type="protein sequence ID" value="GAA1969304.1"/>
    <property type="molecule type" value="Genomic_DNA"/>
</dbReference>
<comment type="caution">
    <text evidence="9">The sequence shown here is derived from an EMBL/GenBank/DDBJ whole genome shotgun (WGS) entry which is preliminary data.</text>
</comment>
<evidence type="ECO:0000256" key="1">
    <source>
        <dbReference type="ARBA" id="ARBA00004167"/>
    </source>
</evidence>
<dbReference type="Gene3D" id="1.20.5.3310">
    <property type="match status" value="1"/>
</dbReference>
<name>A0ABN2RHM8_9MICO</name>
<comment type="subcellular location">
    <subcellularLocation>
        <location evidence="1">Membrane</location>
        <topology evidence="1">Single-pass membrane protein</topology>
    </subcellularLocation>
</comment>
<dbReference type="Pfam" id="PF02416">
    <property type="entry name" value="TatA_B_E"/>
    <property type="match status" value="1"/>
</dbReference>
<evidence type="ECO:0000256" key="2">
    <source>
        <dbReference type="ARBA" id="ARBA00022448"/>
    </source>
</evidence>
<evidence type="ECO:0000256" key="5">
    <source>
        <dbReference type="ARBA" id="ARBA00022989"/>
    </source>
</evidence>
<keyword evidence="4" id="KW-0653">Protein transport</keyword>